<evidence type="ECO:0000313" key="9">
    <source>
        <dbReference type="Proteomes" id="UP000595437"/>
    </source>
</evidence>
<proteinExistence type="predicted"/>
<keyword evidence="9" id="KW-1185">Reference proteome</keyword>
<dbReference type="EMBL" id="CP045900">
    <property type="protein sequence ID" value="QQP41682.1"/>
    <property type="molecule type" value="Genomic_DNA"/>
</dbReference>
<dbReference type="InterPro" id="IPR031328">
    <property type="entry name" value="Ephrin"/>
</dbReference>
<keyword evidence="4" id="KW-1015">Disulfide bond</keyword>
<feature type="non-terminal residue" evidence="8">
    <location>
        <position position="1"/>
    </location>
</feature>
<evidence type="ECO:0000256" key="2">
    <source>
        <dbReference type="ARBA" id="ARBA00022729"/>
    </source>
</evidence>
<feature type="domain" description="Ephrin RBD" evidence="7">
    <location>
        <begin position="122"/>
        <end position="156"/>
    </location>
</feature>
<dbReference type="AlphaFoldDB" id="A0A7T8K074"/>
<feature type="region of interest" description="Disordered" evidence="6">
    <location>
        <begin position="160"/>
        <end position="236"/>
    </location>
</feature>
<dbReference type="SUPFAM" id="SSF49503">
    <property type="entry name" value="Cupredoxins"/>
    <property type="match status" value="1"/>
</dbReference>
<dbReference type="GO" id="GO:0007411">
    <property type="term" value="P:axon guidance"/>
    <property type="evidence" value="ECO:0007669"/>
    <property type="project" value="TreeGrafter"/>
</dbReference>
<evidence type="ECO:0000256" key="5">
    <source>
        <dbReference type="ARBA" id="ARBA00023180"/>
    </source>
</evidence>
<evidence type="ECO:0000256" key="6">
    <source>
        <dbReference type="SAM" id="MobiDB-lite"/>
    </source>
</evidence>
<dbReference type="Gene3D" id="2.60.40.420">
    <property type="entry name" value="Cupredoxins - blue copper proteins"/>
    <property type="match status" value="2"/>
</dbReference>
<dbReference type="GO" id="GO:0005886">
    <property type="term" value="C:plasma membrane"/>
    <property type="evidence" value="ECO:0007669"/>
    <property type="project" value="TreeGrafter"/>
</dbReference>
<sequence>MCFVFRAHVNALSSYGEVSASKDVFYVHWNRANPMFRLDNSDHIVEVNKGNEQWEYDQVNLICPTSKPGLSRYPETHVIYSVPRKNTRPAGSRTQTHDRGCLQQPLPPPLFHPDLPVWSSSPDHNYYFVSTSSASDLHRRMGGGCATHNMRMIFKVAGEDGESSLKTSSRPKTPSCHTNPSKTITNHPSTPPKRNHPSCTPPKYTSPRGTGGGDPFQSHRRSTKAPCQQRGFHRTT</sequence>
<accession>A0A7T8K074</accession>
<feature type="domain" description="Ephrin RBD" evidence="7">
    <location>
        <begin position="21"/>
        <end position="88"/>
    </location>
</feature>
<dbReference type="GO" id="GO:0046875">
    <property type="term" value="F:ephrin receptor binding"/>
    <property type="evidence" value="ECO:0007669"/>
    <property type="project" value="TreeGrafter"/>
</dbReference>
<protein>
    <submittedName>
        <fullName evidence="8">Ephrinlike</fullName>
    </submittedName>
</protein>
<evidence type="ECO:0000256" key="1">
    <source>
        <dbReference type="ARBA" id="ARBA00004370"/>
    </source>
</evidence>
<dbReference type="InterPro" id="IPR001799">
    <property type="entry name" value="Ephrin_RBD"/>
</dbReference>
<comment type="subcellular location">
    <subcellularLocation>
        <location evidence="1">Membrane</location>
    </subcellularLocation>
</comment>
<dbReference type="Proteomes" id="UP000595437">
    <property type="component" value="Chromosome 11"/>
</dbReference>
<dbReference type="GO" id="GO:0048013">
    <property type="term" value="P:ephrin receptor signaling pathway"/>
    <property type="evidence" value="ECO:0007669"/>
    <property type="project" value="TreeGrafter"/>
</dbReference>
<dbReference type="PANTHER" id="PTHR11304">
    <property type="entry name" value="EPHRIN"/>
    <property type="match status" value="1"/>
</dbReference>
<dbReference type="Pfam" id="PF00812">
    <property type="entry name" value="Ephrin"/>
    <property type="match status" value="2"/>
</dbReference>
<keyword evidence="2" id="KW-0732">Signal</keyword>
<evidence type="ECO:0000259" key="7">
    <source>
        <dbReference type="Pfam" id="PF00812"/>
    </source>
</evidence>
<dbReference type="PANTHER" id="PTHR11304:SF29">
    <property type="entry name" value="EPHRIN"/>
    <property type="match status" value="1"/>
</dbReference>
<keyword evidence="3" id="KW-0472">Membrane</keyword>
<evidence type="ECO:0000313" key="8">
    <source>
        <dbReference type="EMBL" id="QQP41682.1"/>
    </source>
</evidence>
<gene>
    <name evidence="8" type="ORF">FKW44_016134</name>
</gene>
<dbReference type="InterPro" id="IPR008972">
    <property type="entry name" value="Cupredoxin"/>
</dbReference>
<organism evidence="8 9">
    <name type="scientific">Caligus rogercresseyi</name>
    <name type="common">Sea louse</name>
    <dbReference type="NCBI Taxonomy" id="217165"/>
    <lineage>
        <taxon>Eukaryota</taxon>
        <taxon>Metazoa</taxon>
        <taxon>Ecdysozoa</taxon>
        <taxon>Arthropoda</taxon>
        <taxon>Crustacea</taxon>
        <taxon>Multicrustacea</taxon>
        <taxon>Hexanauplia</taxon>
        <taxon>Copepoda</taxon>
        <taxon>Siphonostomatoida</taxon>
        <taxon>Caligidae</taxon>
        <taxon>Caligus</taxon>
    </lineage>
</organism>
<dbReference type="OrthoDB" id="6250301at2759"/>
<keyword evidence="5" id="KW-0325">Glycoprotein</keyword>
<reference evidence="9" key="1">
    <citation type="submission" date="2021-01" db="EMBL/GenBank/DDBJ databases">
        <title>Caligus Genome Assembly.</title>
        <authorList>
            <person name="Gallardo-Escarate C."/>
        </authorList>
    </citation>
    <scope>NUCLEOTIDE SEQUENCE [LARGE SCALE GENOMIC DNA]</scope>
</reference>
<evidence type="ECO:0000256" key="3">
    <source>
        <dbReference type="ARBA" id="ARBA00023136"/>
    </source>
</evidence>
<evidence type="ECO:0000256" key="4">
    <source>
        <dbReference type="ARBA" id="ARBA00023157"/>
    </source>
</evidence>
<feature type="compositionally biased region" description="Polar residues" evidence="6">
    <location>
        <begin position="164"/>
        <end position="188"/>
    </location>
</feature>
<name>A0A7T8K074_CALRO</name>